<sequence>MEYAGIDEALALVAKHFRGMTDKDGEPYVMHCLRVMMGCRESDAQLVGLMHDLVEDTSVTLADLRSQGFTDEVVAAVDLVTHKSGDSYAEYVVSIKSNPLAREAKLSDLRDNFSINRVLYREPVRERDLLRMQRYVLSYQYLSDRLDETSYRRNMARVEDVSAS</sequence>
<dbReference type="Gene3D" id="1.10.3210.10">
    <property type="entry name" value="Hypothetical protein af1432"/>
    <property type="match status" value="1"/>
</dbReference>
<evidence type="ECO:0008006" key="3">
    <source>
        <dbReference type="Google" id="ProtNLM"/>
    </source>
</evidence>
<dbReference type="EMBL" id="CP036298">
    <property type="protein sequence ID" value="QDV28108.1"/>
    <property type="molecule type" value="Genomic_DNA"/>
</dbReference>
<dbReference type="AlphaFoldDB" id="A0A518GHR1"/>
<gene>
    <name evidence="1" type="ORF">Q31a_65030</name>
</gene>
<evidence type="ECO:0000313" key="1">
    <source>
        <dbReference type="EMBL" id="QDV28108.1"/>
    </source>
</evidence>
<accession>A0A518GHR1</accession>
<keyword evidence="2" id="KW-1185">Reference proteome</keyword>
<dbReference type="Proteomes" id="UP000318017">
    <property type="component" value="Chromosome"/>
</dbReference>
<protein>
    <recommendedName>
        <fullName evidence="3">GTP pyrophosphokinase</fullName>
    </recommendedName>
</protein>
<reference evidence="1 2" key="1">
    <citation type="submission" date="2019-02" db="EMBL/GenBank/DDBJ databases">
        <title>Deep-cultivation of Planctomycetes and their phenomic and genomic characterization uncovers novel biology.</title>
        <authorList>
            <person name="Wiegand S."/>
            <person name="Jogler M."/>
            <person name="Boedeker C."/>
            <person name="Pinto D."/>
            <person name="Vollmers J."/>
            <person name="Rivas-Marin E."/>
            <person name="Kohn T."/>
            <person name="Peeters S.H."/>
            <person name="Heuer A."/>
            <person name="Rast P."/>
            <person name="Oberbeckmann S."/>
            <person name="Bunk B."/>
            <person name="Jeske O."/>
            <person name="Meyerdierks A."/>
            <person name="Storesund J.E."/>
            <person name="Kallscheuer N."/>
            <person name="Luecker S."/>
            <person name="Lage O.M."/>
            <person name="Pohl T."/>
            <person name="Merkel B.J."/>
            <person name="Hornburger P."/>
            <person name="Mueller R.-W."/>
            <person name="Bruemmer F."/>
            <person name="Labrenz M."/>
            <person name="Spormann A.M."/>
            <person name="Op den Camp H."/>
            <person name="Overmann J."/>
            <person name="Amann R."/>
            <person name="Jetten M.S.M."/>
            <person name="Mascher T."/>
            <person name="Medema M.H."/>
            <person name="Devos D.P."/>
            <person name="Kaster A.-K."/>
            <person name="Ovreas L."/>
            <person name="Rohde M."/>
            <person name="Galperin M.Y."/>
            <person name="Jogler C."/>
        </authorList>
    </citation>
    <scope>NUCLEOTIDE SEQUENCE [LARGE SCALE GENOMIC DNA]</scope>
    <source>
        <strain evidence="1 2">Q31a</strain>
    </source>
</reference>
<evidence type="ECO:0000313" key="2">
    <source>
        <dbReference type="Proteomes" id="UP000318017"/>
    </source>
</evidence>
<proteinExistence type="predicted"/>
<dbReference type="KEGG" id="ahel:Q31a_65030"/>
<dbReference type="SUPFAM" id="SSF109604">
    <property type="entry name" value="HD-domain/PDEase-like"/>
    <property type="match status" value="1"/>
</dbReference>
<name>A0A518GHR1_9BACT</name>
<organism evidence="1 2">
    <name type="scientific">Aureliella helgolandensis</name>
    <dbReference type="NCBI Taxonomy" id="2527968"/>
    <lineage>
        <taxon>Bacteria</taxon>
        <taxon>Pseudomonadati</taxon>
        <taxon>Planctomycetota</taxon>
        <taxon>Planctomycetia</taxon>
        <taxon>Pirellulales</taxon>
        <taxon>Pirellulaceae</taxon>
        <taxon>Aureliella</taxon>
    </lineage>
</organism>